<protein>
    <recommendedName>
        <fullName evidence="4">Tyrosine-protein kinase ephrin type A/B receptor-like domain-containing protein</fullName>
    </recommendedName>
</protein>
<dbReference type="PANTHER" id="PTHR46104:SF1">
    <property type="entry name" value="GENE 9195-RELATED"/>
    <property type="match status" value="1"/>
</dbReference>
<keyword evidence="1" id="KW-1133">Transmembrane helix</keyword>
<evidence type="ECO:0000313" key="3">
    <source>
        <dbReference type="Proteomes" id="UP001176940"/>
    </source>
</evidence>
<feature type="transmembrane region" description="Helical" evidence="1">
    <location>
        <begin position="86"/>
        <end position="107"/>
    </location>
</feature>
<evidence type="ECO:0008006" key="4">
    <source>
        <dbReference type="Google" id="ProtNLM"/>
    </source>
</evidence>
<dbReference type="SMART" id="SM01411">
    <property type="entry name" value="Ephrin_rec_like"/>
    <property type="match status" value="5"/>
</dbReference>
<evidence type="ECO:0000256" key="1">
    <source>
        <dbReference type="SAM" id="Phobius"/>
    </source>
</evidence>
<keyword evidence="3" id="KW-1185">Reference proteome</keyword>
<dbReference type="Proteomes" id="UP001176940">
    <property type="component" value="Unassembled WGS sequence"/>
</dbReference>
<keyword evidence="1" id="KW-0812">Transmembrane</keyword>
<reference evidence="2" key="1">
    <citation type="submission" date="2023-07" db="EMBL/GenBank/DDBJ databases">
        <authorList>
            <person name="Stuckert A."/>
        </authorList>
    </citation>
    <scope>NUCLEOTIDE SEQUENCE</scope>
</reference>
<name>A0ABN9LFG2_9NEOB</name>
<sequence length="647" mass="69068">MFTLVTSEDVAESASHTPIQRCQRDLNDQKMAQAIPTRPAISQQGPDRWNLAPKPYFCRQAAKKGHSRESNALAASNDANAQLLSGYLVTLLSLMAPIMVMTLVLLYTQNIFVLSVITVLLESPSPEPAPWASIRIGLAKDSARFALLERYFQDLEGESSCKICPPGFYCDTSERGGVVMPQPCPAGYVCPRGSQSGAEQRCPRGTYSQSRQLMAQGDCEAGYFCDVCSSRSNQTICSSGYYCPEGTPSPVPCDSGTYAPVSGNKAPSDCELCPSGHFCNGSAAPEPCASGSYQSLEGREACSPCPTGFYCGSGNDTKNTKNPERVHTALLKEEVIKPVIKLPSMDPAAMSSYRPVSNLPVMRKVIETAVAIQLDTRLSDTSVRKAALFRALQMTFMAIVVLLDSIAPVAQVLRSHVNQEHSVLCLGLACVYHVRLGVAVCNYCPAMTAAPIPCPAGTFNPIEGALTLASCKRCPAGRYCRGEGNSAPDGKGVKLAILLTVAAHPTFISSSDILYLFFCCCTVCSYVHSDFSQSLKLAVWPCLCAAGYYCEGEAVDSIPQKTTRFPFNGPCPSGHYCPEGTLSPKPCPVGTLKNITGGSSMDSCVPCYAGYFCASVGLSWPTGLCSAGFFCPGNFTSTTPTAFLCPK</sequence>
<keyword evidence="1" id="KW-0472">Membrane</keyword>
<accession>A0ABN9LFG2</accession>
<dbReference type="EMBL" id="CAUEEQ010015529">
    <property type="protein sequence ID" value="CAJ0939377.1"/>
    <property type="molecule type" value="Genomic_DNA"/>
</dbReference>
<dbReference type="InterPro" id="IPR009030">
    <property type="entry name" value="Growth_fac_rcpt_cys_sf"/>
</dbReference>
<evidence type="ECO:0000313" key="2">
    <source>
        <dbReference type="EMBL" id="CAJ0939377.1"/>
    </source>
</evidence>
<dbReference type="SUPFAM" id="SSF57184">
    <property type="entry name" value="Growth factor receptor domain"/>
    <property type="match status" value="1"/>
</dbReference>
<feature type="non-terminal residue" evidence="2">
    <location>
        <position position="647"/>
    </location>
</feature>
<comment type="caution">
    <text evidence="2">The sequence shown here is derived from an EMBL/GenBank/DDBJ whole genome shotgun (WGS) entry which is preliminary data.</text>
</comment>
<organism evidence="2 3">
    <name type="scientific">Ranitomeya imitator</name>
    <name type="common">mimic poison frog</name>
    <dbReference type="NCBI Taxonomy" id="111125"/>
    <lineage>
        <taxon>Eukaryota</taxon>
        <taxon>Metazoa</taxon>
        <taxon>Chordata</taxon>
        <taxon>Craniata</taxon>
        <taxon>Vertebrata</taxon>
        <taxon>Euteleostomi</taxon>
        <taxon>Amphibia</taxon>
        <taxon>Batrachia</taxon>
        <taxon>Anura</taxon>
        <taxon>Neobatrachia</taxon>
        <taxon>Hyloidea</taxon>
        <taxon>Dendrobatidae</taxon>
        <taxon>Dendrobatinae</taxon>
        <taxon>Ranitomeya</taxon>
    </lineage>
</organism>
<proteinExistence type="predicted"/>
<gene>
    <name evidence="2" type="ORF">RIMI_LOCUS7997334</name>
</gene>
<dbReference type="PANTHER" id="PTHR46104">
    <property type="entry name" value="GENE 9195-RELATED-RELATED"/>
    <property type="match status" value="1"/>
</dbReference>